<dbReference type="EMBL" id="JAYMGW010000007">
    <property type="protein sequence ID" value="MEC4265620.1"/>
    <property type="molecule type" value="Genomic_DNA"/>
</dbReference>
<accession>A0ABU6IR69</accession>
<evidence type="ECO:0000313" key="2">
    <source>
        <dbReference type="Proteomes" id="UP001355298"/>
    </source>
</evidence>
<gene>
    <name evidence="1" type="ORF">VOP03_09695</name>
</gene>
<organism evidence="1 2">
    <name type="scientific">Flagellimonas halotolerans</name>
    <dbReference type="NCBI Taxonomy" id="3112164"/>
    <lineage>
        <taxon>Bacteria</taxon>
        <taxon>Pseudomonadati</taxon>
        <taxon>Bacteroidota</taxon>
        <taxon>Flavobacteriia</taxon>
        <taxon>Flavobacteriales</taxon>
        <taxon>Flavobacteriaceae</taxon>
        <taxon>Flagellimonas</taxon>
    </lineage>
</organism>
<evidence type="ECO:0000313" key="1">
    <source>
        <dbReference type="EMBL" id="MEC4265620.1"/>
    </source>
</evidence>
<name>A0ABU6IR69_9FLAO</name>
<reference evidence="1 2" key="1">
    <citation type="submission" date="2024-01" db="EMBL/GenBank/DDBJ databases">
        <title>The strains designed SYSU M86414 and SYSU M84420 isolated from the marine sediment in San Sha City (Hainan Province, China).</title>
        <authorList>
            <person name="Guo D."/>
        </authorList>
    </citation>
    <scope>NUCLEOTIDE SEQUENCE [LARGE SCALE GENOMIC DNA]</scope>
    <source>
        <strain evidence="1 2">SYSU M84420</strain>
    </source>
</reference>
<comment type="caution">
    <text evidence="1">The sequence shown here is derived from an EMBL/GenBank/DDBJ whole genome shotgun (WGS) entry which is preliminary data.</text>
</comment>
<sequence length="63" mass="7064">MNLGINPAGTYQIKSSTLFPSQLDSSFEKIGKIHFTGPDLLTVEKDGITVKYRKLKGKNYFNI</sequence>
<keyword evidence="2" id="KW-1185">Reference proteome</keyword>
<protein>
    <submittedName>
        <fullName evidence="1">Uncharacterized protein</fullName>
    </submittedName>
</protein>
<proteinExistence type="predicted"/>
<dbReference type="Proteomes" id="UP001355298">
    <property type="component" value="Unassembled WGS sequence"/>
</dbReference>
<dbReference type="RefSeq" id="WP_326278768.1">
    <property type="nucleotide sequence ID" value="NZ_JAYKYV010000007.1"/>
</dbReference>